<sequence>MKKILYSWMLLGLVVLFACEEQGRLGLDESEVGFNFRMIPSATSFNLADTDPSVTFTMYSETNNIKKVNVVVELYQFLNNSRTWRFNLAEIDGATITNDGTTKITVPLSAFADATGVDPASLGGGDVFTIYNVVELENGKVYPDTLDLDGKKYINTENSYFPSGATTSFTGQLNFPMVCSVSSPFTGTYTVTDDCGLFSGDVVLATVAGNPVQRTFTGTWAIDEDNVFSGIGFDLDLTCGRVFVQTQSIGLGCGGGSNVDVATSSIDDLGPGLYDDLDDGQFTVNVRYPNAACFGGFDCALTFTKK</sequence>
<reference evidence="2" key="1">
    <citation type="journal article" date="2019" name="Int. J. Syst. Evol. Microbiol.">
        <title>The Global Catalogue of Microorganisms (GCM) 10K type strain sequencing project: providing services to taxonomists for standard genome sequencing and annotation.</title>
        <authorList>
            <consortium name="The Broad Institute Genomics Platform"/>
            <consortium name="The Broad Institute Genome Sequencing Center for Infectious Disease"/>
            <person name="Wu L."/>
            <person name="Ma J."/>
        </authorList>
    </citation>
    <scope>NUCLEOTIDE SEQUENCE [LARGE SCALE GENOMIC DNA]</scope>
    <source>
        <strain evidence="2">CCUG 58938</strain>
    </source>
</reference>
<dbReference type="PROSITE" id="PS51257">
    <property type="entry name" value="PROKAR_LIPOPROTEIN"/>
    <property type="match status" value="1"/>
</dbReference>
<evidence type="ECO:0000313" key="2">
    <source>
        <dbReference type="Proteomes" id="UP001597112"/>
    </source>
</evidence>
<gene>
    <name evidence="1" type="ORF">ACFQ21_06640</name>
</gene>
<evidence type="ECO:0000313" key="1">
    <source>
        <dbReference type="EMBL" id="MFD0998977.1"/>
    </source>
</evidence>
<accession>A0ABW3JYR1</accession>
<proteinExistence type="predicted"/>
<dbReference type="EMBL" id="JBHTKA010000001">
    <property type="protein sequence ID" value="MFD0998977.1"/>
    <property type="molecule type" value="Genomic_DNA"/>
</dbReference>
<evidence type="ECO:0008006" key="3">
    <source>
        <dbReference type="Google" id="ProtNLM"/>
    </source>
</evidence>
<name>A0ABW3JYR1_9BACT</name>
<organism evidence="1 2">
    <name type="scientific">Ohtaekwangia kribbensis</name>
    <dbReference type="NCBI Taxonomy" id="688913"/>
    <lineage>
        <taxon>Bacteria</taxon>
        <taxon>Pseudomonadati</taxon>
        <taxon>Bacteroidota</taxon>
        <taxon>Cytophagia</taxon>
        <taxon>Cytophagales</taxon>
        <taxon>Fulvivirgaceae</taxon>
        <taxon>Ohtaekwangia</taxon>
    </lineage>
</organism>
<comment type="caution">
    <text evidence="1">The sequence shown here is derived from an EMBL/GenBank/DDBJ whole genome shotgun (WGS) entry which is preliminary data.</text>
</comment>
<dbReference type="Proteomes" id="UP001597112">
    <property type="component" value="Unassembled WGS sequence"/>
</dbReference>
<keyword evidence="2" id="KW-1185">Reference proteome</keyword>
<protein>
    <recommendedName>
        <fullName evidence="3">DUF1735 domain-containing protein</fullName>
    </recommendedName>
</protein>
<dbReference type="RefSeq" id="WP_377576588.1">
    <property type="nucleotide sequence ID" value="NZ_JBHTKA010000001.1"/>
</dbReference>